<sequence>MILRKFNNIYPRVFWIAVIEKEEDVYAILKKFTIYNLLPGFDKIRKEAEEEMLKAYDGDVIAECRPVMLNSSSEMGIICIIYRPDELDGTHIAHESVHITDYYFEVTGMNGEEFSGGGNEGYAYLVGWAAGCFIKVMKEYGKTE</sequence>
<evidence type="ECO:0000313" key="2">
    <source>
        <dbReference type="Proteomes" id="UP000593734"/>
    </source>
</evidence>
<evidence type="ECO:0000313" key="1">
    <source>
        <dbReference type="EMBL" id="QOR57205.1"/>
    </source>
</evidence>
<dbReference type="RefSeq" id="YP_010112657.1">
    <property type="nucleotide sequence ID" value="NC_055894.1"/>
</dbReference>
<dbReference type="EMBL" id="MT774401">
    <property type="protein sequence ID" value="QOR57205.1"/>
    <property type="molecule type" value="Genomic_DNA"/>
</dbReference>
<name>A0A7M1RRY9_9CAUD</name>
<organism evidence="1 2">
    <name type="scientific">uncultured phage cr6_1</name>
    <dbReference type="NCBI Taxonomy" id="2772085"/>
    <lineage>
        <taxon>Viruses</taxon>
        <taxon>Duplodnaviria</taxon>
        <taxon>Heunggongvirae</taxon>
        <taxon>Uroviricota</taxon>
        <taxon>Caudoviricetes</taxon>
        <taxon>Crassvirales</taxon>
        <taxon>Suoliviridae</taxon>
        <taxon>Bearivirinae</taxon>
        <taxon>Afonbuvirus</taxon>
        <taxon>Afonbuvirus faecalis</taxon>
    </lineage>
</organism>
<keyword evidence="2" id="KW-1185">Reference proteome</keyword>
<dbReference type="KEGG" id="vg:65131137"/>
<dbReference type="GeneID" id="65131137"/>
<protein>
    <submittedName>
        <fullName evidence="1">Uncharacterized protein</fullName>
    </submittedName>
</protein>
<accession>A0A7M1RRY9</accession>
<reference evidence="1 2" key="1">
    <citation type="submission" date="2020-07" db="EMBL/GenBank/DDBJ databases">
        <title>Taxonomic proposal: Crassvirales, a new order of highly abundant and diverse bacterial viruses.</title>
        <authorList>
            <person name="Shkoporov A.N."/>
            <person name="Stockdale S.R."/>
            <person name="Guerin E."/>
            <person name="Ross R.P."/>
            <person name="Hill C."/>
        </authorList>
    </citation>
    <scope>NUCLEOTIDE SEQUENCE [LARGE SCALE GENOMIC DNA]</scope>
</reference>
<proteinExistence type="predicted"/>
<dbReference type="Proteomes" id="UP000593734">
    <property type="component" value="Segment"/>
</dbReference>